<evidence type="ECO:0000256" key="5">
    <source>
        <dbReference type="PIRNR" id="PIRNR005673"/>
    </source>
</evidence>
<evidence type="ECO:0000256" key="3">
    <source>
        <dbReference type="ARBA" id="ARBA00022737"/>
    </source>
</evidence>
<dbReference type="GO" id="GO:0005737">
    <property type="term" value="C:cytoplasm"/>
    <property type="evidence" value="ECO:0007669"/>
    <property type="project" value="InterPro"/>
</dbReference>
<feature type="domain" description="IBB" evidence="8">
    <location>
        <begin position="1"/>
        <end position="51"/>
    </location>
</feature>
<feature type="repeat" description="ARM" evidence="6">
    <location>
        <begin position="101"/>
        <end position="144"/>
    </location>
</feature>
<keyword evidence="2 5" id="KW-0813">Transport</keyword>
<dbReference type="Proteomes" id="UP000594262">
    <property type="component" value="Unplaced"/>
</dbReference>
<dbReference type="GO" id="GO:0006606">
    <property type="term" value="P:protein import into nucleus"/>
    <property type="evidence" value="ECO:0007669"/>
    <property type="project" value="InterPro"/>
</dbReference>
<dbReference type="InterPro" id="IPR036975">
    <property type="entry name" value="Importin-a_IBB_sf"/>
</dbReference>
<comment type="similarity">
    <text evidence="1 5">Belongs to the importin alpha family.</text>
</comment>
<dbReference type="InterPro" id="IPR032413">
    <property type="entry name" value="Arm_3"/>
</dbReference>
<reference evidence="9" key="1">
    <citation type="submission" date="2021-01" db="UniProtKB">
        <authorList>
            <consortium name="EnsemblMetazoa"/>
        </authorList>
    </citation>
    <scope>IDENTIFICATION</scope>
</reference>
<evidence type="ECO:0000256" key="4">
    <source>
        <dbReference type="ARBA" id="ARBA00022927"/>
    </source>
</evidence>
<dbReference type="PROSITE" id="PS50176">
    <property type="entry name" value="ARM_REPEAT"/>
    <property type="match status" value="3"/>
</dbReference>
<sequence length="518" mass="57361">MSSRITQYKHKALDNSELRRRREEAGVQIRKAKREEQLQKRRNVQPDLEESPGLDGVSLLNELPNILNSLMSNDPVQATFMLRKLLSQDTNPPIMEVIEAGAIPILVQLLQRTDNHILQFEAAWALTNVASGTSEQTAVIVEAGAVPIFIHLLRSPHEDVREQAVWALGNIAGDNPQCRNFCLECGIMEPLLQLLSQDIAISTLRNAVWCLSNLCRGKSPPPEFSQVSPSLPTLAKLLFHEDKFVLTDTCWAVAYLSDGPNKKIQAVIDVGVCRRLVELLEHPRSKVVSAALRAVGNIVTGDDLQTQVVLNCNVLPTLISLLNYPKEHIQKETCWALSNITAGNKQQIQAVIDANIVPSVLNTLSNADYKTRKEAAWVVANITSGGSNQHIRYVASLDALKPLSDLLSVDDPKIIIVSLTAIDNILRIGEQIVKEAQNSIVNPYALQIEECFGLDKIEYLQQHRNKEIYDKAFNIIEKYFHDSEDQLDIDNAVQPASSSAGYDFSAGAALDTQGGFKL</sequence>
<keyword evidence="10" id="KW-1185">Reference proteome</keyword>
<dbReference type="GO" id="GO:0061608">
    <property type="term" value="F:nuclear import signal receptor activity"/>
    <property type="evidence" value="ECO:0007669"/>
    <property type="project" value="InterPro"/>
</dbReference>
<evidence type="ECO:0000313" key="10">
    <source>
        <dbReference type="Proteomes" id="UP000594262"/>
    </source>
</evidence>
<dbReference type="SMART" id="SM00185">
    <property type="entry name" value="ARM"/>
    <property type="match status" value="8"/>
</dbReference>
<dbReference type="Pfam" id="PF16186">
    <property type="entry name" value="Arm_3"/>
    <property type="match status" value="1"/>
</dbReference>
<feature type="repeat" description="ARM" evidence="6">
    <location>
        <begin position="313"/>
        <end position="347"/>
    </location>
</feature>
<evidence type="ECO:0000256" key="7">
    <source>
        <dbReference type="SAM" id="MobiDB-lite"/>
    </source>
</evidence>
<dbReference type="EnsemblMetazoa" id="CLYHEMT008188.1">
    <property type="protein sequence ID" value="CLYHEMP008188.1"/>
    <property type="gene ID" value="CLYHEMG008188"/>
</dbReference>
<name>A0A7M5UAD5_9CNID</name>
<evidence type="ECO:0000256" key="6">
    <source>
        <dbReference type="PROSITE-ProRule" id="PRU00259"/>
    </source>
</evidence>
<evidence type="ECO:0000256" key="2">
    <source>
        <dbReference type="ARBA" id="ARBA00022448"/>
    </source>
</evidence>
<accession>A0A7M5UAD5</accession>
<dbReference type="InterPro" id="IPR016024">
    <property type="entry name" value="ARM-type_fold"/>
</dbReference>
<dbReference type="InterPro" id="IPR024931">
    <property type="entry name" value="Importin_alpha"/>
</dbReference>
<feature type="repeat" description="ARM" evidence="6">
    <location>
        <begin position="144"/>
        <end position="172"/>
    </location>
</feature>
<dbReference type="PROSITE" id="PS51214">
    <property type="entry name" value="IBB"/>
    <property type="match status" value="1"/>
</dbReference>
<feature type="compositionally biased region" description="Basic and acidic residues" evidence="7">
    <location>
        <begin position="11"/>
        <end position="25"/>
    </location>
</feature>
<dbReference type="Pfam" id="PF00514">
    <property type="entry name" value="Arm"/>
    <property type="match status" value="6"/>
</dbReference>
<dbReference type="Gene3D" id="1.20.5.690">
    <property type="entry name" value="Importin-alpha, importin-beta-binding domain"/>
    <property type="match status" value="1"/>
</dbReference>
<dbReference type="Gene3D" id="1.25.10.10">
    <property type="entry name" value="Leucine-rich Repeat Variant"/>
    <property type="match status" value="1"/>
</dbReference>
<dbReference type="InterPro" id="IPR002652">
    <property type="entry name" value="Importin-a_IBB"/>
</dbReference>
<dbReference type="Pfam" id="PF01749">
    <property type="entry name" value="IBB"/>
    <property type="match status" value="1"/>
</dbReference>
<protein>
    <recommendedName>
        <fullName evidence="5">Importin subunit alpha</fullName>
    </recommendedName>
</protein>
<dbReference type="RefSeq" id="XP_066926872.1">
    <property type="nucleotide sequence ID" value="XM_067070771.1"/>
</dbReference>
<dbReference type="GO" id="GO:0005634">
    <property type="term" value="C:nucleus"/>
    <property type="evidence" value="ECO:0007669"/>
    <property type="project" value="UniProtKB-ARBA"/>
</dbReference>
<dbReference type="AlphaFoldDB" id="A0A7M5UAD5"/>
<organism evidence="9 10">
    <name type="scientific">Clytia hemisphaerica</name>
    <dbReference type="NCBI Taxonomy" id="252671"/>
    <lineage>
        <taxon>Eukaryota</taxon>
        <taxon>Metazoa</taxon>
        <taxon>Cnidaria</taxon>
        <taxon>Hydrozoa</taxon>
        <taxon>Hydroidolina</taxon>
        <taxon>Leptothecata</taxon>
        <taxon>Obeliida</taxon>
        <taxon>Clytiidae</taxon>
        <taxon>Clytia</taxon>
    </lineage>
</organism>
<dbReference type="InterPro" id="IPR011989">
    <property type="entry name" value="ARM-like"/>
</dbReference>
<dbReference type="PIRSF" id="PIRSF005673">
    <property type="entry name" value="Importin_alpha"/>
    <property type="match status" value="1"/>
</dbReference>
<keyword evidence="4 5" id="KW-0653">Protein transport</keyword>
<evidence type="ECO:0000256" key="1">
    <source>
        <dbReference type="ARBA" id="ARBA00010394"/>
    </source>
</evidence>
<evidence type="ECO:0000313" key="9">
    <source>
        <dbReference type="EnsemblMetazoa" id="CLYHEMP008188.1"/>
    </source>
</evidence>
<dbReference type="InterPro" id="IPR000225">
    <property type="entry name" value="Armadillo"/>
</dbReference>
<dbReference type="FunFam" id="1.25.10.10:FF:000021">
    <property type="entry name" value="Importin subunit alpha"/>
    <property type="match status" value="1"/>
</dbReference>
<dbReference type="OrthoDB" id="29145at2759"/>
<evidence type="ECO:0000259" key="8">
    <source>
        <dbReference type="PROSITE" id="PS51214"/>
    </source>
</evidence>
<dbReference type="SUPFAM" id="SSF48371">
    <property type="entry name" value="ARM repeat"/>
    <property type="match status" value="1"/>
</dbReference>
<dbReference type="PANTHER" id="PTHR23316">
    <property type="entry name" value="IMPORTIN ALPHA"/>
    <property type="match status" value="1"/>
</dbReference>
<feature type="region of interest" description="Disordered" evidence="7">
    <location>
        <begin position="1"/>
        <end position="53"/>
    </location>
</feature>
<keyword evidence="3" id="KW-0677">Repeat</keyword>
<dbReference type="GeneID" id="136814255"/>
<proteinExistence type="inferred from homology"/>